<organism evidence="7 8">
    <name type="scientific">Haliea salexigens</name>
    <dbReference type="NCBI Taxonomy" id="287487"/>
    <lineage>
        <taxon>Bacteria</taxon>
        <taxon>Pseudomonadati</taxon>
        <taxon>Pseudomonadota</taxon>
        <taxon>Gammaproteobacteria</taxon>
        <taxon>Cellvibrionales</taxon>
        <taxon>Halieaceae</taxon>
        <taxon>Haliea</taxon>
    </lineage>
</organism>
<evidence type="ECO:0000313" key="8">
    <source>
        <dbReference type="Proteomes" id="UP000259273"/>
    </source>
</evidence>
<name>A0A3C1KTI6_9GAMM</name>
<dbReference type="GO" id="GO:0004812">
    <property type="term" value="F:aminoacyl-tRNA ligase activity"/>
    <property type="evidence" value="ECO:0007669"/>
    <property type="project" value="UniProtKB-KW"/>
</dbReference>
<reference evidence="7 8" key="1">
    <citation type="journal article" date="2018" name="Nat. Biotechnol.">
        <title>A standardized bacterial taxonomy based on genome phylogeny substantially revises the tree of life.</title>
        <authorList>
            <person name="Parks D.H."/>
            <person name="Chuvochina M."/>
            <person name="Waite D.W."/>
            <person name="Rinke C."/>
            <person name="Skarshewski A."/>
            <person name="Chaumeil P.A."/>
            <person name="Hugenholtz P."/>
        </authorList>
    </citation>
    <scope>NUCLEOTIDE SEQUENCE [LARGE SCALE GENOMIC DNA]</scope>
    <source>
        <strain evidence="7">UBA9158</strain>
    </source>
</reference>
<keyword evidence="1 7" id="KW-0436">Ligase</keyword>
<dbReference type="Gene3D" id="1.10.10.350">
    <property type="match status" value="1"/>
</dbReference>
<evidence type="ECO:0000256" key="3">
    <source>
        <dbReference type="ARBA" id="ARBA00022840"/>
    </source>
</evidence>
<dbReference type="SUPFAM" id="SSF48163">
    <property type="entry name" value="An anticodon-binding domain of class I aminoacyl-tRNA synthetases"/>
    <property type="match status" value="1"/>
</dbReference>
<evidence type="ECO:0000256" key="2">
    <source>
        <dbReference type="ARBA" id="ARBA00022741"/>
    </source>
</evidence>
<protein>
    <submittedName>
        <fullName evidence="7">Glutamate--tRNA ligase</fullName>
    </submittedName>
</protein>
<dbReference type="GO" id="GO:0006412">
    <property type="term" value="P:translation"/>
    <property type="evidence" value="ECO:0007669"/>
    <property type="project" value="UniProtKB-KW"/>
</dbReference>
<dbReference type="InterPro" id="IPR045462">
    <property type="entry name" value="aa-tRNA-synth_I_cd-bd"/>
</dbReference>
<keyword evidence="2" id="KW-0547">Nucleotide-binding</keyword>
<evidence type="ECO:0000256" key="5">
    <source>
        <dbReference type="ARBA" id="ARBA00023146"/>
    </source>
</evidence>
<comment type="caution">
    <text evidence="7">The sequence shown here is derived from an EMBL/GenBank/DDBJ whole genome shotgun (WGS) entry which is preliminary data.</text>
</comment>
<dbReference type="GO" id="GO:0005524">
    <property type="term" value="F:ATP binding"/>
    <property type="evidence" value="ECO:0007669"/>
    <property type="project" value="UniProtKB-KW"/>
</dbReference>
<sequence>LPISESSFAGIKMEREALVANLQFALWRLEALSDWERDAVWNALKALADAQGVKIKDFLAPMFVAIAGSSASFSVVDSMALLGPDMSRARLRHAIEVLGGVSKKAAKRLEKAYAELQPSGH</sequence>
<evidence type="ECO:0000256" key="1">
    <source>
        <dbReference type="ARBA" id="ARBA00022598"/>
    </source>
</evidence>
<dbReference type="AlphaFoldDB" id="A0A3C1KTI6"/>
<keyword evidence="3" id="KW-0067">ATP-binding</keyword>
<evidence type="ECO:0000256" key="4">
    <source>
        <dbReference type="ARBA" id="ARBA00022917"/>
    </source>
</evidence>
<feature type="domain" description="Aminoacyl-tRNA synthetase class I anticodon-binding" evidence="6">
    <location>
        <begin position="3"/>
        <end position="95"/>
    </location>
</feature>
<dbReference type="Proteomes" id="UP000259273">
    <property type="component" value="Unassembled WGS sequence"/>
</dbReference>
<keyword evidence="5" id="KW-0030">Aminoacyl-tRNA synthetase</keyword>
<feature type="non-terminal residue" evidence="7">
    <location>
        <position position="1"/>
    </location>
</feature>
<proteinExistence type="predicted"/>
<dbReference type="EMBL" id="DMND01000260">
    <property type="protein sequence ID" value="HAN29833.1"/>
    <property type="molecule type" value="Genomic_DNA"/>
</dbReference>
<dbReference type="InterPro" id="IPR008925">
    <property type="entry name" value="aa_tRNA-synth_I_cd-bd_sf"/>
</dbReference>
<evidence type="ECO:0000313" key="7">
    <source>
        <dbReference type="EMBL" id="HAN29833.1"/>
    </source>
</evidence>
<dbReference type="STRING" id="1121937.GCA_000423125_01178"/>
<keyword evidence="4" id="KW-0648">Protein biosynthesis</keyword>
<dbReference type="InterPro" id="IPR020751">
    <property type="entry name" value="aa-tRNA-synth_I_codon-bd_sub2"/>
</dbReference>
<dbReference type="Pfam" id="PF19269">
    <property type="entry name" value="Anticodon_2"/>
    <property type="match status" value="1"/>
</dbReference>
<dbReference type="GO" id="GO:0000049">
    <property type="term" value="F:tRNA binding"/>
    <property type="evidence" value="ECO:0007669"/>
    <property type="project" value="InterPro"/>
</dbReference>
<evidence type="ECO:0000259" key="6">
    <source>
        <dbReference type="Pfam" id="PF19269"/>
    </source>
</evidence>
<gene>
    <name evidence="7" type="ORF">DCP75_19360</name>
</gene>
<accession>A0A3C1KTI6</accession>